<keyword evidence="5" id="KW-1185">Reference proteome</keyword>
<evidence type="ECO:0000313" key="4">
    <source>
        <dbReference type="EMBL" id="MFC6592017.1"/>
    </source>
</evidence>
<gene>
    <name evidence="4" type="ORF">ACFP81_08390</name>
</gene>
<dbReference type="Pfam" id="PF08719">
    <property type="entry name" value="NADAR"/>
    <property type="match status" value="1"/>
</dbReference>
<dbReference type="Gene3D" id="1.10.357.40">
    <property type="entry name" value="YbiA-like"/>
    <property type="match status" value="1"/>
</dbReference>
<comment type="catalytic activity">
    <reaction evidence="2">
        <text>2,5-diamino-6-hydroxy-4-(5-phosphoribosylamino)-pyrimidine + H2O = 2,5,6-triamino-4-hydroxypyrimidine + D-ribose 5-phosphate</text>
        <dbReference type="Rhea" id="RHEA:23436"/>
        <dbReference type="ChEBI" id="CHEBI:15377"/>
        <dbReference type="ChEBI" id="CHEBI:58614"/>
        <dbReference type="ChEBI" id="CHEBI:78346"/>
        <dbReference type="ChEBI" id="CHEBI:137796"/>
    </reaction>
</comment>
<dbReference type="InterPro" id="IPR012816">
    <property type="entry name" value="NADAR"/>
</dbReference>
<feature type="domain" description="NADAR" evidence="3">
    <location>
        <begin position="1"/>
        <end position="90"/>
    </location>
</feature>
<comment type="catalytic activity">
    <reaction evidence="1">
        <text>5-amino-6-(5-phospho-D-ribosylamino)uracil + H2O = 5,6-diaminouracil + D-ribose 5-phosphate</text>
        <dbReference type="Rhea" id="RHEA:55020"/>
        <dbReference type="ChEBI" id="CHEBI:15377"/>
        <dbReference type="ChEBI" id="CHEBI:46252"/>
        <dbReference type="ChEBI" id="CHEBI:58453"/>
        <dbReference type="ChEBI" id="CHEBI:78346"/>
    </reaction>
</comment>
<dbReference type="RefSeq" id="WP_380083653.1">
    <property type="nucleotide sequence ID" value="NZ_JBHSWD010000001.1"/>
</dbReference>
<sequence>MGRRVRGFDDAKWAEVREQVAFDAVWHKFRGNGKLRDFLLETGDLILVEASPTDRIWGIGYSESDAWDHRHQWGENLLGKALMQVREQLRKE</sequence>
<proteinExistence type="predicted"/>
<dbReference type="CDD" id="cd15457">
    <property type="entry name" value="NADAR"/>
    <property type="match status" value="1"/>
</dbReference>
<comment type="caution">
    <text evidence="4">The sequence shown here is derived from an EMBL/GenBank/DDBJ whole genome shotgun (WGS) entry which is preliminary data.</text>
</comment>
<dbReference type="Proteomes" id="UP001596297">
    <property type="component" value="Unassembled WGS sequence"/>
</dbReference>
<evidence type="ECO:0000256" key="1">
    <source>
        <dbReference type="ARBA" id="ARBA00000022"/>
    </source>
</evidence>
<reference evidence="5" key="1">
    <citation type="journal article" date="2019" name="Int. J. Syst. Evol. Microbiol.">
        <title>The Global Catalogue of Microorganisms (GCM) 10K type strain sequencing project: providing services to taxonomists for standard genome sequencing and annotation.</title>
        <authorList>
            <consortium name="The Broad Institute Genomics Platform"/>
            <consortium name="The Broad Institute Genome Sequencing Center for Infectious Disease"/>
            <person name="Wu L."/>
            <person name="Ma J."/>
        </authorList>
    </citation>
    <scope>NUCLEOTIDE SEQUENCE [LARGE SCALE GENOMIC DNA]</scope>
    <source>
        <strain evidence="5">CGMCC 1.15772</strain>
    </source>
</reference>
<name>A0ABW1YES4_9DEIO</name>
<evidence type="ECO:0000256" key="2">
    <source>
        <dbReference type="ARBA" id="ARBA00000751"/>
    </source>
</evidence>
<protein>
    <submittedName>
        <fullName evidence="4">NADAR family protein</fullName>
    </submittedName>
</protein>
<evidence type="ECO:0000313" key="5">
    <source>
        <dbReference type="Proteomes" id="UP001596297"/>
    </source>
</evidence>
<dbReference type="InterPro" id="IPR037238">
    <property type="entry name" value="YbiA-like_sf"/>
</dbReference>
<organism evidence="4 5">
    <name type="scientific">Deinococcus lacus</name>
    <dbReference type="NCBI Taxonomy" id="392561"/>
    <lineage>
        <taxon>Bacteria</taxon>
        <taxon>Thermotogati</taxon>
        <taxon>Deinococcota</taxon>
        <taxon>Deinococci</taxon>
        <taxon>Deinococcales</taxon>
        <taxon>Deinococcaceae</taxon>
        <taxon>Deinococcus</taxon>
    </lineage>
</organism>
<evidence type="ECO:0000259" key="3">
    <source>
        <dbReference type="Pfam" id="PF08719"/>
    </source>
</evidence>
<dbReference type="NCBIfam" id="TIGR02464">
    <property type="entry name" value="ribofla_fusion"/>
    <property type="match status" value="1"/>
</dbReference>
<dbReference type="SUPFAM" id="SSF143990">
    <property type="entry name" value="YbiA-like"/>
    <property type="match status" value="1"/>
</dbReference>
<accession>A0ABW1YES4</accession>
<dbReference type="EMBL" id="JBHSWD010000001">
    <property type="protein sequence ID" value="MFC6592017.1"/>
    <property type="molecule type" value="Genomic_DNA"/>
</dbReference>